<reference evidence="2" key="1">
    <citation type="journal article" date="2010" name="Nat. Biotechnol.">
        <title>Draft genome sequence of the oilseed species Ricinus communis.</title>
        <authorList>
            <person name="Chan A.P."/>
            <person name="Crabtree J."/>
            <person name="Zhao Q."/>
            <person name="Lorenzi H."/>
            <person name="Orvis J."/>
            <person name="Puiu D."/>
            <person name="Melake-Berhan A."/>
            <person name="Jones K.M."/>
            <person name="Redman J."/>
            <person name="Chen G."/>
            <person name="Cahoon E.B."/>
            <person name="Gedil M."/>
            <person name="Stanke M."/>
            <person name="Haas B.J."/>
            <person name="Wortman J.R."/>
            <person name="Fraser-Liggett C.M."/>
            <person name="Ravel J."/>
            <person name="Rabinowicz P.D."/>
        </authorList>
    </citation>
    <scope>NUCLEOTIDE SEQUENCE [LARGE SCALE GENOMIC DNA]</scope>
    <source>
        <strain evidence="2">cv. Hale</strain>
    </source>
</reference>
<organism evidence="1 2">
    <name type="scientific">Ricinus communis</name>
    <name type="common">Castor bean</name>
    <dbReference type="NCBI Taxonomy" id="3988"/>
    <lineage>
        <taxon>Eukaryota</taxon>
        <taxon>Viridiplantae</taxon>
        <taxon>Streptophyta</taxon>
        <taxon>Embryophyta</taxon>
        <taxon>Tracheophyta</taxon>
        <taxon>Spermatophyta</taxon>
        <taxon>Magnoliopsida</taxon>
        <taxon>eudicotyledons</taxon>
        <taxon>Gunneridae</taxon>
        <taxon>Pentapetalae</taxon>
        <taxon>rosids</taxon>
        <taxon>fabids</taxon>
        <taxon>Malpighiales</taxon>
        <taxon>Euphorbiaceae</taxon>
        <taxon>Acalyphoideae</taxon>
        <taxon>Acalypheae</taxon>
        <taxon>Ricinus</taxon>
    </lineage>
</organism>
<dbReference type="AlphaFoldDB" id="B9T547"/>
<evidence type="ECO:0000313" key="2">
    <source>
        <dbReference type="Proteomes" id="UP000008311"/>
    </source>
</evidence>
<accession>B9T547</accession>
<name>B9T547_RICCO</name>
<keyword evidence="2" id="KW-1185">Reference proteome</keyword>
<gene>
    <name evidence="1" type="ORF">RCOM_0289060</name>
</gene>
<evidence type="ECO:0000313" key="1">
    <source>
        <dbReference type="EMBL" id="EEF29011.1"/>
    </source>
</evidence>
<dbReference type="InParanoid" id="B9T547"/>
<sequence length="65" mass="6854">MHREVVACAKALQLRTLWRNPRLAGDACGVGHRGSRQAHKVAACAKASRAAAVAAGPRGRSLLRP</sequence>
<dbReference type="EMBL" id="EQ974509">
    <property type="protein sequence ID" value="EEF29011.1"/>
    <property type="molecule type" value="Genomic_DNA"/>
</dbReference>
<proteinExistence type="predicted"/>
<dbReference type="Proteomes" id="UP000008311">
    <property type="component" value="Unassembled WGS sequence"/>
</dbReference>
<protein>
    <submittedName>
        <fullName evidence="1">Uncharacterized protein</fullName>
    </submittedName>
</protein>